<organism evidence="4 5">
    <name type="scientific">Plectosphaerella cucumerina</name>
    <dbReference type="NCBI Taxonomy" id="40658"/>
    <lineage>
        <taxon>Eukaryota</taxon>
        <taxon>Fungi</taxon>
        <taxon>Dikarya</taxon>
        <taxon>Ascomycota</taxon>
        <taxon>Pezizomycotina</taxon>
        <taxon>Sordariomycetes</taxon>
        <taxon>Hypocreomycetidae</taxon>
        <taxon>Glomerellales</taxon>
        <taxon>Plectosphaerellaceae</taxon>
        <taxon>Plectosphaerella</taxon>
    </lineage>
</organism>
<dbReference type="Pfam" id="PF19270">
    <property type="entry name" value="FBO_C"/>
    <property type="match status" value="1"/>
</dbReference>
<protein>
    <submittedName>
        <fullName evidence="4">F-box domain-containing protein</fullName>
    </submittedName>
</protein>
<dbReference type="InterPro" id="IPR045464">
    <property type="entry name" value="Hrt3/FBXO9_C"/>
</dbReference>
<feature type="region of interest" description="Disordered" evidence="2">
    <location>
        <begin position="1"/>
        <end position="92"/>
    </location>
</feature>
<feature type="region of interest" description="Disordered" evidence="2">
    <location>
        <begin position="138"/>
        <end position="185"/>
    </location>
</feature>
<reference evidence="4" key="1">
    <citation type="journal article" date="2021" name="Nat. Commun.">
        <title>Genetic determinants of endophytism in the Arabidopsis root mycobiome.</title>
        <authorList>
            <person name="Mesny F."/>
            <person name="Miyauchi S."/>
            <person name="Thiergart T."/>
            <person name="Pickel B."/>
            <person name="Atanasova L."/>
            <person name="Karlsson M."/>
            <person name="Huettel B."/>
            <person name="Barry K.W."/>
            <person name="Haridas S."/>
            <person name="Chen C."/>
            <person name="Bauer D."/>
            <person name="Andreopoulos W."/>
            <person name="Pangilinan J."/>
            <person name="LaButti K."/>
            <person name="Riley R."/>
            <person name="Lipzen A."/>
            <person name="Clum A."/>
            <person name="Drula E."/>
            <person name="Henrissat B."/>
            <person name="Kohler A."/>
            <person name="Grigoriev I.V."/>
            <person name="Martin F.M."/>
            <person name="Hacquard S."/>
        </authorList>
    </citation>
    <scope>NUCLEOTIDE SEQUENCE</scope>
    <source>
        <strain evidence="4">MPI-CAGE-AT-0016</strain>
    </source>
</reference>
<dbReference type="PANTHER" id="PTHR12874">
    <property type="entry name" value="F-BOX ONLY PROTEIN 48-RELATED"/>
    <property type="match status" value="1"/>
</dbReference>
<dbReference type="CDD" id="cd22089">
    <property type="entry name" value="F-box_FBXO9"/>
    <property type="match status" value="1"/>
</dbReference>
<feature type="compositionally biased region" description="Low complexity" evidence="2">
    <location>
        <begin position="159"/>
        <end position="178"/>
    </location>
</feature>
<dbReference type="GO" id="GO:0019005">
    <property type="term" value="C:SCF ubiquitin ligase complex"/>
    <property type="evidence" value="ECO:0007669"/>
    <property type="project" value="TreeGrafter"/>
</dbReference>
<name>A0A8K0TVF8_9PEZI</name>
<keyword evidence="5" id="KW-1185">Reference proteome</keyword>
<dbReference type="GO" id="GO:0031146">
    <property type="term" value="P:SCF-dependent proteasomal ubiquitin-dependent protein catabolic process"/>
    <property type="evidence" value="ECO:0007669"/>
    <property type="project" value="TreeGrafter"/>
</dbReference>
<evidence type="ECO:0000256" key="1">
    <source>
        <dbReference type="ARBA" id="ARBA00022786"/>
    </source>
</evidence>
<feature type="compositionally biased region" description="Low complexity" evidence="2">
    <location>
        <begin position="36"/>
        <end position="47"/>
    </location>
</feature>
<keyword evidence="1" id="KW-0833">Ubl conjugation pathway</keyword>
<feature type="compositionally biased region" description="Basic and acidic residues" evidence="2">
    <location>
        <begin position="83"/>
        <end position="92"/>
    </location>
</feature>
<dbReference type="AlphaFoldDB" id="A0A8K0TVF8"/>
<comment type="caution">
    <text evidence="4">The sequence shown here is derived from an EMBL/GenBank/DDBJ whole genome shotgun (WGS) entry which is preliminary data.</text>
</comment>
<feature type="domain" description="F-box" evidence="3">
    <location>
        <begin position="220"/>
        <end position="270"/>
    </location>
</feature>
<proteinExistence type="predicted"/>
<evidence type="ECO:0000313" key="5">
    <source>
        <dbReference type="Proteomes" id="UP000813385"/>
    </source>
</evidence>
<dbReference type="InterPro" id="IPR036047">
    <property type="entry name" value="F-box-like_dom_sf"/>
</dbReference>
<dbReference type="Proteomes" id="UP000813385">
    <property type="component" value="Unassembled WGS sequence"/>
</dbReference>
<evidence type="ECO:0000313" key="4">
    <source>
        <dbReference type="EMBL" id="KAH7375898.1"/>
    </source>
</evidence>
<evidence type="ECO:0000256" key="2">
    <source>
        <dbReference type="SAM" id="MobiDB-lite"/>
    </source>
</evidence>
<gene>
    <name evidence="4" type="ORF">B0T11DRAFT_345902</name>
</gene>
<dbReference type="GO" id="GO:0005737">
    <property type="term" value="C:cytoplasm"/>
    <property type="evidence" value="ECO:0007669"/>
    <property type="project" value="TreeGrafter"/>
</dbReference>
<dbReference type="Pfam" id="PF12937">
    <property type="entry name" value="F-box-like"/>
    <property type="match status" value="1"/>
</dbReference>
<dbReference type="Gene3D" id="1.20.1280.50">
    <property type="match status" value="1"/>
</dbReference>
<dbReference type="OrthoDB" id="2117972at2759"/>
<dbReference type="SUPFAM" id="SSF81383">
    <property type="entry name" value="F-box domain"/>
    <property type="match status" value="1"/>
</dbReference>
<accession>A0A8K0TVF8</accession>
<feature type="compositionally biased region" description="Basic and acidic residues" evidence="2">
    <location>
        <begin position="18"/>
        <end position="32"/>
    </location>
</feature>
<sequence>MEAKPELDSELESFRQQWRSELKTKQPEDSKKSTRKAVASSSKAPVSGDAKTATPNADEEEDDESLKTHSFDAPGGFTNTPQDHIHPETASKDKLVSALDHFEAAVNKEAIGKLGDSLKLYRKAFRLDSGVDMAYRKKHHAAQWQKQPPPPVQGDHAKPSTSASSSAKASGSTTAPTPLSAPAPAPATVQVQTLPELISSFAGLSIAPAPPPVEGDPAPPCPISELPQEILTHIFTELAVLDVADFVRLSLVCKRFAYLVATESQVWRRVCAGAEFGFQGMHYHWQTGIAWEALEDEVEETEEGEIISMAELAQKRQEESLATTLALFPDYGSSWKSMFRNRPRIRFNGCYISTVNYLRSGQASVNQVTWGSPVHIITYYRYLRFFRDGTVISLLTTAEPGDIVHHLTKELLETHFKGDTTHPSAIVSKNGLKGRWRLSTSLDNPEAPPKECDGELFIETEGATDKYNYRMDLTLKSAGKGARNNKLIWKGFYSYNKLTDDWGTFGLKNDKPYFFSRVKSYGVRGA</sequence>
<dbReference type="InterPro" id="IPR001810">
    <property type="entry name" value="F-box_dom"/>
</dbReference>
<dbReference type="PROSITE" id="PS50181">
    <property type="entry name" value="FBOX"/>
    <property type="match status" value="1"/>
</dbReference>
<dbReference type="EMBL" id="JAGPXD010000001">
    <property type="protein sequence ID" value="KAH7375898.1"/>
    <property type="molecule type" value="Genomic_DNA"/>
</dbReference>
<evidence type="ECO:0000259" key="3">
    <source>
        <dbReference type="PROSITE" id="PS50181"/>
    </source>
</evidence>
<dbReference type="PANTHER" id="PTHR12874:SF9">
    <property type="entry name" value="F-BOX ONLY PROTEIN 48"/>
    <property type="match status" value="1"/>
</dbReference>